<evidence type="ECO:0000313" key="1">
    <source>
        <dbReference type="EMBL" id="RRD45904.1"/>
    </source>
</evidence>
<name>A0A3P1WH32_ECOLX</name>
<reference evidence="1 2" key="1">
    <citation type="submission" date="2018-11" db="EMBL/GenBank/DDBJ databases">
        <title>Enterobacteriaceae from Patient.</title>
        <authorList>
            <person name="Shen C."/>
            <person name="Yang Y."/>
            <person name="Tian G."/>
        </authorList>
    </citation>
    <scope>NUCLEOTIDE SEQUENCE [LARGE SCALE GENOMIC DNA]</scope>
    <source>
        <strain evidence="1 2">GBGD28</strain>
    </source>
</reference>
<evidence type="ECO:0000313" key="2">
    <source>
        <dbReference type="Proteomes" id="UP000271008"/>
    </source>
</evidence>
<organism evidence="1 2">
    <name type="scientific">Escherichia coli</name>
    <dbReference type="NCBI Taxonomy" id="562"/>
    <lineage>
        <taxon>Bacteria</taxon>
        <taxon>Pseudomonadati</taxon>
        <taxon>Pseudomonadota</taxon>
        <taxon>Gammaproteobacteria</taxon>
        <taxon>Enterobacterales</taxon>
        <taxon>Enterobacteriaceae</taxon>
        <taxon>Escherichia</taxon>
    </lineage>
</organism>
<dbReference type="Proteomes" id="UP000271008">
    <property type="component" value="Unassembled WGS sequence"/>
</dbReference>
<protein>
    <submittedName>
        <fullName evidence="1">DUF2238 domain-containing protein</fullName>
    </submittedName>
</protein>
<proteinExistence type="predicted"/>
<accession>A0A3P1WH32</accession>
<dbReference type="AlphaFoldDB" id="A0A3P1WH32"/>
<sequence>VIFLARFHCRQLRRFGLITG</sequence>
<feature type="non-terminal residue" evidence="1">
    <location>
        <position position="1"/>
    </location>
</feature>
<comment type="caution">
    <text evidence="1">The sequence shown here is derived from an EMBL/GenBank/DDBJ whole genome shotgun (WGS) entry which is preliminary data.</text>
</comment>
<dbReference type="RefSeq" id="WP_252151465.1">
    <property type="nucleotide sequence ID" value="NZ_RQTU01001280.1"/>
</dbReference>
<dbReference type="EMBL" id="RQTU01001280">
    <property type="protein sequence ID" value="RRD45904.1"/>
    <property type="molecule type" value="Genomic_DNA"/>
</dbReference>
<gene>
    <name evidence="1" type="ORF">EIA08_34735</name>
</gene>